<dbReference type="InterPro" id="IPR043472">
    <property type="entry name" value="Macro_dom-like"/>
</dbReference>
<feature type="domain" description="Macro" evidence="1">
    <location>
        <begin position="1"/>
        <end position="181"/>
    </location>
</feature>
<dbReference type="PANTHER" id="PTHR11106:SF27">
    <property type="entry name" value="MACRO DOMAIN-CONTAINING PROTEIN"/>
    <property type="match status" value="1"/>
</dbReference>
<evidence type="ECO:0000313" key="3">
    <source>
        <dbReference type="Proteomes" id="UP001500866"/>
    </source>
</evidence>
<sequence>MLTEINGNELELITGDITRQTTEAIVNAANGSLMGGGGVDGAIHRAAGSELLQECKAVRNEQLCRRQLPAGEVVITGGYHLPADYVIHTVGPIWNNHNGKENELLANCYRNSLELAREKGLRSISFPSISTGVYRFPLEQAAGTAVRTIKEFLSDYSFGKVVMTLFSDQDYDVYKRELEKL</sequence>
<dbReference type="PANTHER" id="PTHR11106">
    <property type="entry name" value="GANGLIOSIDE INDUCED DIFFERENTIATION ASSOCIATED PROTEIN 2-RELATED"/>
    <property type="match status" value="1"/>
</dbReference>
<dbReference type="SMART" id="SM00506">
    <property type="entry name" value="A1pp"/>
    <property type="match status" value="1"/>
</dbReference>
<organism evidence="2 3">
    <name type="scientific">Virgibacillus siamensis</name>
    <dbReference type="NCBI Taxonomy" id="480071"/>
    <lineage>
        <taxon>Bacteria</taxon>
        <taxon>Bacillati</taxon>
        <taxon>Bacillota</taxon>
        <taxon>Bacilli</taxon>
        <taxon>Bacillales</taxon>
        <taxon>Bacillaceae</taxon>
        <taxon>Virgibacillus</taxon>
    </lineage>
</organism>
<dbReference type="Gene3D" id="3.40.220.10">
    <property type="entry name" value="Leucine Aminopeptidase, subunit E, domain 1"/>
    <property type="match status" value="1"/>
</dbReference>
<evidence type="ECO:0000259" key="1">
    <source>
        <dbReference type="PROSITE" id="PS51154"/>
    </source>
</evidence>
<dbReference type="EMBL" id="BAAADS010000018">
    <property type="protein sequence ID" value="GAA0607067.1"/>
    <property type="molecule type" value="Genomic_DNA"/>
</dbReference>
<dbReference type="SUPFAM" id="SSF52949">
    <property type="entry name" value="Macro domain-like"/>
    <property type="match status" value="1"/>
</dbReference>
<dbReference type="Pfam" id="PF01661">
    <property type="entry name" value="Macro"/>
    <property type="match status" value="1"/>
</dbReference>
<proteinExistence type="predicted"/>
<comment type="caution">
    <text evidence="2">The sequence shown here is derived from an EMBL/GenBank/DDBJ whole genome shotgun (WGS) entry which is preliminary data.</text>
</comment>
<dbReference type="CDD" id="cd02908">
    <property type="entry name" value="Macro_OAADPr_deacetylase"/>
    <property type="match status" value="1"/>
</dbReference>
<accession>A0ABN1G9V0</accession>
<dbReference type="NCBIfam" id="NF001664">
    <property type="entry name" value="PRK00431.1-6"/>
    <property type="match status" value="1"/>
</dbReference>
<evidence type="ECO:0000313" key="2">
    <source>
        <dbReference type="EMBL" id="GAA0607067.1"/>
    </source>
</evidence>
<name>A0ABN1G9V0_9BACI</name>
<gene>
    <name evidence="2" type="ORF">GCM10009001_25450</name>
</gene>
<dbReference type="PROSITE" id="PS51154">
    <property type="entry name" value="MACRO"/>
    <property type="match status" value="1"/>
</dbReference>
<protein>
    <submittedName>
        <fullName evidence="2">O-acetyl-ADP-ribose deacetylase</fullName>
    </submittedName>
</protein>
<dbReference type="RefSeq" id="WP_343813706.1">
    <property type="nucleotide sequence ID" value="NZ_BAAADS010000018.1"/>
</dbReference>
<keyword evidence="3" id="KW-1185">Reference proteome</keyword>
<reference evidence="2 3" key="1">
    <citation type="journal article" date="2019" name="Int. J. Syst. Evol. Microbiol.">
        <title>The Global Catalogue of Microorganisms (GCM) 10K type strain sequencing project: providing services to taxonomists for standard genome sequencing and annotation.</title>
        <authorList>
            <consortium name="The Broad Institute Genomics Platform"/>
            <consortium name="The Broad Institute Genome Sequencing Center for Infectious Disease"/>
            <person name="Wu L."/>
            <person name="Ma J."/>
        </authorList>
    </citation>
    <scope>NUCLEOTIDE SEQUENCE [LARGE SCALE GENOMIC DNA]</scope>
    <source>
        <strain evidence="2 3">JCM 15395</strain>
    </source>
</reference>
<dbReference type="InterPro" id="IPR002589">
    <property type="entry name" value="Macro_dom"/>
</dbReference>
<dbReference type="Proteomes" id="UP001500866">
    <property type="component" value="Unassembled WGS sequence"/>
</dbReference>